<name>A0A194AEM9_9BACT</name>
<dbReference type="HAMAP" id="MF_00150">
    <property type="entry name" value="ArgC_type1"/>
    <property type="match status" value="1"/>
</dbReference>
<dbReference type="EC" id="1.2.1.38" evidence="7"/>
<dbReference type="UniPathway" id="UPA00068">
    <property type="reaction ID" value="UER00108"/>
</dbReference>
<gene>
    <name evidence="7" type="primary">argC</name>
    <name evidence="10" type="ORF">DPF_1243</name>
</gene>
<evidence type="ECO:0000256" key="6">
    <source>
        <dbReference type="ARBA" id="ARBA00050557"/>
    </source>
</evidence>
<keyword evidence="3 7" id="KW-0028">Amino-acid biosynthesis</keyword>
<evidence type="ECO:0000313" key="10">
    <source>
        <dbReference type="EMBL" id="GAU08532.1"/>
    </source>
</evidence>
<dbReference type="AlphaFoldDB" id="A0A194AEM9"/>
<evidence type="ECO:0000256" key="8">
    <source>
        <dbReference type="PROSITE-ProRule" id="PRU10010"/>
    </source>
</evidence>
<dbReference type="InterPro" id="IPR000534">
    <property type="entry name" value="Semialdehyde_DH_NAD-bd"/>
</dbReference>
<keyword evidence="11" id="KW-1185">Reference proteome</keyword>
<dbReference type="PANTHER" id="PTHR32338:SF10">
    <property type="entry name" value="N-ACETYL-GAMMA-GLUTAMYL-PHOSPHATE REDUCTASE, CHLOROPLASTIC-RELATED"/>
    <property type="match status" value="1"/>
</dbReference>
<dbReference type="Gene3D" id="3.30.360.10">
    <property type="entry name" value="Dihydrodipicolinate Reductase, domain 2"/>
    <property type="match status" value="1"/>
</dbReference>
<dbReference type="InterPro" id="IPR058924">
    <property type="entry name" value="AGPR_dimerisation_dom"/>
</dbReference>
<evidence type="ECO:0000256" key="3">
    <source>
        <dbReference type="ARBA" id="ARBA00022605"/>
    </source>
</evidence>
<dbReference type="Pfam" id="PF01118">
    <property type="entry name" value="Semialdhyde_dh"/>
    <property type="match status" value="1"/>
</dbReference>
<dbReference type="GO" id="GO:0006526">
    <property type="term" value="P:L-arginine biosynthetic process"/>
    <property type="evidence" value="ECO:0007669"/>
    <property type="project" value="UniProtKB-UniRule"/>
</dbReference>
<feature type="active site" evidence="7 8">
    <location>
        <position position="155"/>
    </location>
</feature>
<evidence type="ECO:0000259" key="9">
    <source>
        <dbReference type="SMART" id="SM00859"/>
    </source>
</evidence>
<dbReference type="EMBL" id="BDFE01000015">
    <property type="protein sequence ID" value="GAU08532.1"/>
    <property type="molecule type" value="Genomic_DNA"/>
</dbReference>
<dbReference type="InterPro" id="IPR050085">
    <property type="entry name" value="AGPR"/>
</dbReference>
<dbReference type="InterPro" id="IPR000706">
    <property type="entry name" value="AGPR_type-1"/>
</dbReference>
<dbReference type="PROSITE" id="PS01224">
    <property type="entry name" value="ARGC"/>
    <property type="match status" value="1"/>
</dbReference>
<dbReference type="SUPFAM" id="SSF55347">
    <property type="entry name" value="Glyceraldehyde-3-phosphate dehydrogenase-like, C-terminal domain"/>
    <property type="match status" value="1"/>
</dbReference>
<comment type="subcellular location">
    <subcellularLocation>
        <location evidence="7">Cytoplasm</location>
    </subcellularLocation>
</comment>
<proteinExistence type="inferred from homology"/>
<comment type="similarity">
    <text evidence="7">Belongs to the NAGSA dehydrogenase family. Type 1 subfamily.</text>
</comment>
<protein>
    <recommendedName>
        <fullName evidence="7">N-acetyl-gamma-glutamyl-phosphate reductase</fullName>
        <shortName evidence="7">AGPR</shortName>
        <ecNumber evidence="7">1.2.1.38</ecNumber>
    </recommendedName>
    <alternativeName>
        <fullName evidence="7">N-acetyl-glutamate semialdehyde dehydrogenase</fullName>
        <shortName evidence="7">NAGSA dehydrogenase</shortName>
    </alternativeName>
</protein>
<sequence>MEQYIKTGLVGATGYTGMELARLMIGHPVFKLVLATSRKEAGKTLVDIFPHLQATILADVPLVSPDPDVLAKECDLVFLAVPHGTAMNIAAELLARKVRVIDLSADFRLHDAGVYEAWYNVTHTQQQLLSQAVYGLPELYAQDIAHAELIANPGCYPTSAILGLYPALQQGLIKTEDIVVDSKSGATGAGRKASVSSLFCEVNENFRAYNLGQHRHTPEIEQEVSVAASTPVTLSFNTHLVPIDRGILSTIYTRLNQPATLTAVHDLFTRFYAHKSWVRVLPQGALPQTKWVRGTMFCDIGLAVDPRTDRLIIVTAIDNLCRGASGQALANANIMFGLDQTLGLHGGTLIP</sequence>
<comment type="caution">
    <text evidence="10">The sequence shown here is derived from an EMBL/GenBank/DDBJ whole genome shotgun (WGS) entry which is preliminary data.</text>
</comment>
<dbReference type="RefSeq" id="WP_069858129.1">
    <property type="nucleotide sequence ID" value="NZ_BDFE01000015.1"/>
</dbReference>
<keyword evidence="7" id="KW-0963">Cytoplasm</keyword>
<dbReference type="InterPro" id="IPR036291">
    <property type="entry name" value="NAD(P)-bd_dom_sf"/>
</dbReference>
<keyword evidence="5 7" id="KW-0560">Oxidoreductase</keyword>
<evidence type="ECO:0000256" key="4">
    <source>
        <dbReference type="ARBA" id="ARBA00022857"/>
    </source>
</evidence>
<comment type="pathway">
    <text evidence="1 7">Amino-acid biosynthesis; L-arginine biosynthesis; N(2)-acetyl-L-ornithine from L-glutamate: step 3/4.</text>
</comment>
<dbReference type="STRING" id="1592317.DPF_1243"/>
<evidence type="ECO:0000256" key="5">
    <source>
        <dbReference type="ARBA" id="ARBA00023002"/>
    </source>
</evidence>
<dbReference type="GO" id="GO:0051287">
    <property type="term" value="F:NAD binding"/>
    <property type="evidence" value="ECO:0007669"/>
    <property type="project" value="InterPro"/>
</dbReference>
<feature type="domain" description="Semialdehyde dehydrogenase NAD-binding" evidence="9">
    <location>
        <begin position="6"/>
        <end position="147"/>
    </location>
</feature>
<accession>A0A194AEM9</accession>
<keyword evidence="4 7" id="KW-0521">NADP</keyword>
<evidence type="ECO:0000256" key="7">
    <source>
        <dbReference type="HAMAP-Rule" id="MF_00150"/>
    </source>
</evidence>
<comment type="catalytic activity">
    <reaction evidence="6 7">
        <text>N-acetyl-L-glutamate 5-semialdehyde + phosphate + NADP(+) = N-acetyl-L-glutamyl 5-phosphate + NADPH + H(+)</text>
        <dbReference type="Rhea" id="RHEA:21588"/>
        <dbReference type="ChEBI" id="CHEBI:15378"/>
        <dbReference type="ChEBI" id="CHEBI:29123"/>
        <dbReference type="ChEBI" id="CHEBI:43474"/>
        <dbReference type="ChEBI" id="CHEBI:57783"/>
        <dbReference type="ChEBI" id="CHEBI:57936"/>
        <dbReference type="ChEBI" id="CHEBI:58349"/>
        <dbReference type="EC" id="1.2.1.38"/>
    </reaction>
</comment>
<evidence type="ECO:0000313" key="11">
    <source>
        <dbReference type="Proteomes" id="UP000095200"/>
    </source>
</evidence>
<dbReference type="InterPro" id="IPR023013">
    <property type="entry name" value="AGPR_AS"/>
</dbReference>
<dbReference type="CDD" id="cd23934">
    <property type="entry name" value="AGPR_1_C"/>
    <property type="match status" value="1"/>
</dbReference>
<dbReference type="CDD" id="cd17895">
    <property type="entry name" value="AGPR_1_N"/>
    <property type="match status" value="1"/>
</dbReference>
<dbReference type="PANTHER" id="PTHR32338">
    <property type="entry name" value="N-ACETYL-GAMMA-GLUTAMYL-PHOSPHATE REDUCTASE, CHLOROPLASTIC-RELATED-RELATED"/>
    <property type="match status" value="1"/>
</dbReference>
<dbReference type="FunFam" id="3.30.360.10:FF:000014">
    <property type="entry name" value="N-acetyl-gamma-glutamyl-phosphate reductase"/>
    <property type="match status" value="1"/>
</dbReference>
<dbReference type="GO" id="GO:0003942">
    <property type="term" value="F:N-acetyl-gamma-glutamyl-phosphate reductase activity"/>
    <property type="evidence" value="ECO:0007669"/>
    <property type="project" value="UniProtKB-UniRule"/>
</dbReference>
<dbReference type="Gene3D" id="3.40.50.720">
    <property type="entry name" value="NAD(P)-binding Rossmann-like Domain"/>
    <property type="match status" value="1"/>
</dbReference>
<reference evidence="11" key="1">
    <citation type="submission" date="2016-06" db="EMBL/GenBank/DDBJ databases">
        <title>Draft genome sequence of Desulfoplanes formicivorans strain Pf12B.</title>
        <authorList>
            <person name="Watanabe M."/>
            <person name="Kojima H."/>
            <person name="Fukui M."/>
        </authorList>
    </citation>
    <scope>NUCLEOTIDE SEQUENCE [LARGE SCALE GENOMIC DNA]</scope>
    <source>
        <strain evidence="11">Pf12B</strain>
    </source>
</reference>
<dbReference type="GO" id="GO:0005737">
    <property type="term" value="C:cytoplasm"/>
    <property type="evidence" value="ECO:0007669"/>
    <property type="project" value="UniProtKB-SubCell"/>
</dbReference>
<dbReference type="Proteomes" id="UP000095200">
    <property type="component" value="Unassembled WGS sequence"/>
</dbReference>
<evidence type="ECO:0000256" key="2">
    <source>
        <dbReference type="ARBA" id="ARBA00022571"/>
    </source>
</evidence>
<dbReference type="SUPFAM" id="SSF51735">
    <property type="entry name" value="NAD(P)-binding Rossmann-fold domains"/>
    <property type="match status" value="1"/>
</dbReference>
<dbReference type="SMART" id="SM00859">
    <property type="entry name" value="Semialdhyde_dh"/>
    <property type="match status" value="1"/>
</dbReference>
<dbReference type="OrthoDB" id="9801289at2"/>
<organism evidence="10 11">
    <name type="scientific">Desulfoplanes formicivorans</name>
    <dbReference type="NCBI Taxonomy" id="1592317"/>
    <lineage>
        <taxon>Bacteria</taxon>
        <taxon>Pseudomonadati</taxon>
        <taxon>Thermodesulfobacteriota</taxon>
        <taxon>Desulfovibrionia</taxon>
        <taxon>Desulfovibrionales</taxon>
        <taxon>Desulfoplanaceae</taxon>
        <taxon>Desulfoplanes</taxon>
    </lineage>
</organism>
<evidence type="ECO:0000256" key="1">
    <source>
        <dbReference type="ARBA" id="ARBA00004862"/>
    </source>
</evidence>
<dbReference type="GO" id="GO:0070401">
    <property type="term" value="F:NADP+ binding"/>
    <property type="evidence" value="ECO:0007669"/>
    <property type="project" value="InterPro"/>
</dbReference>
<dbReference type="Pfam" id="PF22698">
    <property type="entry name" value="Semialdhyde_dhC_1"/>
    <property type="match status" value="1"/>
</dbReference>
<comment type="function">
    <text evidence="7">Catalyzes the NADPH-dependent reduction of N-acetyl-5-glutamyl phosphate to yield N-acetyl-L-glutamate 5-semialdehyde.</text>
</comment>
<keyword evidence="2 7" id="KW-0055">Arginine biosynthesis</keyword>
<dbReference type="NCBIfam" id="TIGR01850">
    <property type="entry name" value="argC"/>
    <property type="match status" value="1"/>
</dbReference>